<dbReference type="EMBL" id="JANKHO010000030">
    <property type="protein sequence ID" value="KAJ3517127.1"/>
    <property type="molecule type" value="Genomic_DNA"/>
</dbReference>
<sequence length="106" mass="11340">MAIYCGENLSIALGSGYSSLGVMDITKTQDFRANIAFAYDADVEPENISVTESNTFTLSTSTAEVEKEKGFYSTMYAAASKKVKTLADYIKSAGSFCGCYSSSMVS</sequence>
<reference evidence="1" key="1">
    <citation type="submission" date="2022-07" db="EMBL/GenBank/DDBJ databases">
        <title>Genome Sequence of Agrocybe chaxingu.</title>
        <authorList>
            <person name="Buettner E."/>
        </authorList>
    </citation>
    <scope>NUCLEOTIDE SEQUENCE</scope>
    <source>
        <strain evidence="1">MP-N11</strain>
    </source>
</reference>
<comment type="caution">
    <text evidence="1">The sequence shown here is derived from an EMBL/GenBank/DDBJ whole genome shotgun (WGS) entry which is preliminary data.</text>
</comment>
<accession>A0A9W8N1G6</accession>
<dbReference type="AlphaFoldDB" id="A0A9W8N1G6"/>
<keyword evidence="2" id="KW-1185">Reference proteome</keyword>
<organism evidence="1 2">
    <name type="scientific">Agrocybe chaxingu</name>
    <dbReference type="NCBI Taxonomy" id="84603"/>
    <lineage>
        <taxon>Eukaryota</taxon>
        <taxon>Fungi</taxon>
        <taxon>Dikarya</taxon>
        <taxon>Basidiomycota</taxon>
        <taxon>Agaricomycotina</taxon>
        <taxon>Agaricomycetes</taxon>
        <taxon>Agaricomycetidae</taxon>
        <taxon>Agaricales</taxon>
        <taxon>Agaricineae</taxon>
        <taxon>Strophariaceae</taxon>
        <taxon>Agrocybe</taxon>
    </lineage>
</organism>
<gene>
    <name evidence="1" type="ORF">NLJ89_g698</name>
</gene>
<proteinExistence type="predicted"/>
<name>A0A9W8N1G6_9AGAR</name>
<evidence type="ECO:0000313" key="1">
    <source>
        <dbReference type="EMBL" id="KAJ3517127.1"/>
    </source>
</evidence>
<dbReference type="Proteomes" id="UP001148786">
    <property type="component" value="Unassembled WGS sequence"/>
</dbReference>
<evidence type="ECO:0000313" key="2">
    <source>
        <dbReference type="Proteomes" id="UP001148786"/>
    </source>
</evidence>
<protein>
    <submittedName>
        <fullName evidence="1">Uncharacterized protein</fullName>
    </submittedName>
</protein>